<dbReference type="Proteomes" id="UP000235649">
    <property type="component" value="Unassembled WGS sequence"/>
</dbReference>
<dbReference type="RefSeq" id="WP_102196635.1">
    <property type="nucleotide sequence ID" value="NZ_NIPR01000040.1"/>
</dbReference>
<dbReference type="InterPro" id="IPR001387">
    <property type="entry name" value="Cro/C1-type_HTH"/>
</dbReference>
<evidence type="ECO:0000259" key="2">
    <source>
        <dbReference type="PROSITE" id="PS50943"/>
    </source>
</evidence>
<organism evidence="3 4">
    <name type="scientific">Companilactobacillus nuruki</name>
    <dbReference type="NCBI Taxonomy" id="1993540"/>
    <lineage>
        <taxon>Bacteria</taxon>
        <taxon>Bacillati</taxon>
        <taxon>Bacillota</taxon>
        <taxon>Bacilli</taxon>
        <taxon>Lactobacillales</taxon>
        <taxon>Lactobacillaceae</taxon>
        <taxon>Companilactobacillus</taxon>
    </lineage>
</organism>
<evidence type="ECO:0000313" key="4">
    <source>
        <dbReference type="Proteomes" id="UP000235649"/>
    </source>
</evidence>
<dbReference type="CDD" id="cd00093">
    <property type="entry name" value="HTH_XRE"/>
    <property type="match status" value="1"/>
</dbReference>
<gene>
    <name evidence="3" type="ORF">CBP76_09390</name>
</gene>
<dbReference type="Pfam" id="PF01381">
    <property type="entry name" value="HTH_3"/>
    <property type="match status" value="1"/>
</dbReference>
<dbReference type="OrthoDB" id="1859224at2"/>
<dbReference type="EMBL" id="NIPR01000040">
    <property type="protein sequence ID" value="PMD68411.1"/>
    <property type="molecule type" value="Genomic_DNA"/>
</dbReference>
<reference evidence="3 4" key="1">
    <citation type="submission" date="2017-05" db="EMBL/GenBank/DDBJ databases">
        <title>Lactobacillus nurukis nov., sp. nov., isolated from nuruk.</title>
        <authorList>
            <person name="Kim S.-J."/>
        </authorList>
    </citation>
    <scope>NUCLEOTIDE SEQUENCE [LARGE SCALE GENOMIC DNA]</scope>
    <source>
        <strain evidence="3 4">SYF10-1a</strain>
    </source>
</reference>
<name>A0A2N7AST5_9LACO</name>
<dbReference type="GO" id="GO:0003700">
    <property type="term" value="F:DNA-binding transcription factor activity"/>
    <property type="evidence" value="ECO:0007669"/>
    <property type="project" value="TreeGrafter"/>
</dbReference>
<dbReference type="GO" id="GO:0003677">
    <property type="term" value="F:DNA binding"/>
    <property type="evidence" value="ECO:0007669"/>
    <property type="project" value="UniProtKB-KW"/>
</dbReference>
<dbReference type="PANTHER" id="PTHR46797:SF1">
    <property type="entry name" value="METHYLPHOSPHONATE SYNTHASE"/>
    <property type="match status" value="1"/>
</dbReference>
<accession>A0A2N7AST5</accession>
<comment type="caution">
    <text evidence="3">The sequence shown here is derived from an EMBL/GenBank/DDBJ whole genome shotgun (WGS) entry which is preliminary data.</text>
</comment>
<keyword evidence="4" id="KW-1185">Reference proteome</keyword>
<dbReference type="GO" id="GO:0005829">
    <property type="term" value="C:cytosol"/>
    <property type="evidence" value="ECO:0007669"/>
    <property type="project" value="TreeGrafter"/>
</dbReference>
<evidence type="ECO:0000256" key="1">
    <source>
        <dbReference type="ARBA" id="ARBA00023125"/>
    </source>
</evidence>
<evidence type="ECO:0000313" key="3">
    <source>
        <dbReference type="EMBL" id="PMD68411.1"/>
    </source>
</evidence>
<dbReference type="InterPro" id="IPR010982">
    <property type="entry name" value="Lambda_DNA-bd_dom_sf"/>
</dbReference>
<dbReference type="InterPro" id="IPR050807">
    <property type="entry name" value="TransReg_Diox_bact_type"/>
</dbReference>
<dbReference type="AlphaFoldDB" id="A0A2N7AST5"/>
<dbReference type="SMART" id="SM00530">
    <property type="entry name" value="HTH_XRE"/>
    <property type="match status" value="1"/>
</dbReference>
<feature type="domain" description="HTH cro/C1-type" evidence="2">
    <location>
        <begin position="8"/>
        <end position="62"/>
    </location>
</feature>
<proteinExistence type="predicted"/>
<dbReference type="SUPFAM" id="SSF47413">
    <property type="entry name" value="lambda repressor-like DNA-binding domains"/>
    <property type="match status" value="1"/>
</dbReference>
<dbReference type="PANTHER" id="PTHR46797">
    <property type="entry name" value="HTH-TYPE TRANSCRIPTIONAL REGULATOR"/>
    <property type="match status" value="1"/>
</dbReference>
<dbReference type="PROSITE" id="PS50943">
    <property type="entry name" value="HTH_CROC1"/>
    <property type="match status" value="1"/>
</dbReference>
<sequence>MENIGIILKKLRMIYGDTAKDFSGKINISPSYLSEIETGKKSPSLEILNNYAEILGLKVSTLILLAEDKKQINNDLQAKKLIKPLMEKVISLMAR</sequence>
<dbReference type="Gene3D" id="1.10.260.40">
    <property type="entry name" value="lambda repressor-like DNA-binding domains"/>
    <property type="match status" value="1"/>
</dbReference>
<protein>
    <submittedName>
        <fullName evidence="3">Transcriptional regulator</fullName>
    </submittedName>
</protein>
<keyword evidence="1" id="KW-0238">DNA-binding</keyword>